<dbReference type="UniPathway" id="UPA00659"/>
<evidence type="ECO:0000256" key="4">
    <source>
        <dbReference type="ARBA" id="ARBA00023098"/>
    </source>
</evidence>
<feature type="compositionally biased region" description="Low complexity" evidence="7">
    <location>
        <begin position="303"/>
        <end position="312"/>
    </location>
</feature>
<dbReference type="OrthoDB" id="8452484at2"/>
<evidence type="ECO:0000313" key="9">
    <source>
        <dbReference type="Proteomes" id="UP000198420"/>
    </source>
</evidence>
<sequence length="344" mass="36811">MTDRVTVHVHEGVADVRLNRPDKLNALDLATFEALARTGDALAADASVRAVVLSGEGRAFCAGLDFAGFAAMAGAGAGRRADDITAREPGRVTNLGQQAVHVWRELPQPVIAAVHGHALGGGLQIALGADIRIVAPDARLSVLEIRWGLVPDMTGTAALIRLVGEDVAKELTFTGRTISGADAVRIGLATRAADDPHAAATELAREIAGNSPDAVRGAKRLLNRAADTDLAGQFLEESRTLGALRGSPNQVEAVRAYFDKRPPARLHRSRLTRPPAPASRATEAQPNASTRTRPRRRREHPPRVVLLRSPLLQAHPGRRRERPHRPGQGARQPRRRPEAPEVAS</sequence>
<keyword evidence="5" id="KW-0413">Isomerase</keyword>
<dbReference type="NCBIfam" id="NF005699">
    <property type="entry name" value="PRK07509.1"/>
    <property type="match status" value="1"/>
</dbReference>
<accession>A0A239GK92</accession>
<dbReference type="Gene3D" id="3.90.226.10">
    <property type="entry name" value="2-enoyl-CoA Hydratase, Chain A, domain 1"/>
    <property type="match status" value="1"/>
</dbReference>
<dbReference type="PANTHER" id="PTHR43149:SF1">
    <property type="entry name" value="DELTA(3,5)-DELTA(2,4)-DIENOYL-COA ISOMERASE, MITOCHONDRIAL"/>
    <property type="match status" value="1"/>
</dbReference>
<dbReference type="InterPro" id="IPR029045">
    <property type="entry name" value="ClpP/crotonase-like_dom_sf"/>
</dbReference>
<keyword evidence="4" id="KW-0443">Lipid metabolism</keyword>
<dbReference type="PROSITE" id="PS00166">
    <property type="entry name" value="ENOYL_COA_HYDRATASE"/>
    <property type="match status" value="1"/>
</dbReference>
<comment type="pathway">
    <text evidence="1">Lipid metabolism; fatty acid beta-oxidation.</text>
</comment>
<evidence type="ECO:0000256" key="1">
    <source>
        <dbReference type="ARBA" id="ARBA00005005"/>
    </source>
</evidence>
<keyword evidence="9" id="KW-1185">Reference proteome</keyword>
<dbReference type="GO" id="GO:0016853">
    <property type="term" value="F:isomerase activity"/>
    <property type="evidence" value="ECO:0007669"/>
    <property type="project" value="UniProtKB-KW"/>
</dbReference>
<dbReference type="SUPFAM" id="SSF52096">
    <property type="entry name" value="ClpP/crotonase"/>
    <property type="match status" value="1"/>
</dbReference>
<proteinExistence type="inferred from homology"/>
<dbReference type="EMBL" id="FZNP01000025">
    <property type="protein sequence ID" value="SNS69295.1"/>
    <property type="molecule type" value="Genomic_DNA"/>
</dbReference>
<dbReference type="PANTHER" id="PTHR43149">
    <property type="entry name" value="ENOYL-COA HYDRATASE"/>
    <property type="match status" value="1"/>
</dbReference>
<protein>
    <submittedName>
        <fullName evidence="8">Enoyl-CoA hydratase/carnithine racemase</fullName>
    </submittedName>
</protein>
<evidence type="ECO:0000256" key="6">
    <source>
        <dbReference type="RuleBase" id="RU003707"/>
    </source>
</evidence>
<evidence type="ECO:0000256" key="7">
    <source>
        <dbReference type="SAM" id="MobiDB-lite"/>
    </source>
</evidence>
<dbReference type="InterPro" id="IPR001753">
    <property type="entry name" value="Enoyl-CoA_hydra/iso"/>
</dbReference>
<gene>
    <name evidence="8" type="ORF">SAMN06265355_1253</name>
</gene>
<dbReference type="AlphaFoldDB" id="A0A239GK92"/>
<organism evidence="8 9">
    <name type="scientific">Actinomadura mexicana</name>
    <dbReference type="NCBI Taxonomy" id="134959"/>
    <lineage>
        <taxon>Bacteria</taxon>
        <taxon>Bacillati</taxon>
        <taxon>Actinomycetota</taxon>
        <taxon>Actinomycetes</taxon>
        <taxon>Streptosporangiales</taxon>
        <taxon>Thermomonosporaceae</taxon>
        <taxon>Actinomadura</taxon>
    </lineage>
</organism>
<dbReference type="InterPro" id="IPR018376">
    <property type="entry name" value="Enoyl-CoA_hyd/isom_CS"/>
</dbReference>
<dbReference type="InterPro" id="IPR014748">
    <property type="entry name" value="Enoyl-CoA_hydra_C"/>
</dbReference>
<evidence type="ECO:0000256" key="5">
    <source>
        <dbReference type="ARBA" id="ARBA00023235"/>
    </source>
</evidence>
<dbReference type="GO" id="GO:0006635">
    <property type="term" value="P:fatty acid beta-oxidation"/>
    <property type="evidence" value="ECO:0007669"/>
    <property type="project" value="UniProtKB-UniPathway"/>
</dbReference>
<feature type="region of interest" description="Disordered" evidence="7">
    <location>
        <begin position="259"/>
        <end position="344"/>
    </location>
</feature>
<feature type="compositionally biased region" description="Basic and acidic residues" evidence="7">
    <location>
        <begin position="335"/>
        <end position="344"/>
    </location>
</feature>
<dbReference type="RefSeq" id="WP_089316633.1">
    <property type="nucleotide sequence ID" value="NZ_FZNP01000025.1"/>
</dbReference>
<reference evidence="9" key="1">
    <citation type="submission" date="2017-06" db="EMBL/GenBank/DDBJ databases">
        <authorList>
            <person name="Varghese N."/>
            <person name="Submissions S."/>
        </authorList>
    </citation>
    <scope>NUCLEOTIDE SEQUENCE [LARGE SCALE GENOMIC DNA]</scope>
    <source>
        <strain evidence="9">DSM 44485</strain>
    </source>
</reference>
<name>A0A239GK92_9ACTN</name>
<feature type="compositionally biased region" description="Basic residues" evidence="7">
    <location>
        <begin position="316"/>
        <end position="325"/>
    </location>
</feature>
<evidence type="ECO:0000256" key="2">
    <source>
        <dbReference type="ARBA" id="ARBA00005254"/>
    </source>
</evidence>
<evidence type="ECO:0000313" key="8">
    <source>
        <dbReference type="EMBL" id="SNS69295.1"/>
    </source>
</evidence>
<dbReference type="Pfam" id="PF00378">
    <property type="entry name" value="ECH_1"/>
    <property type="match status" value="1"/>
</dbReference>
<dbReference type="CDD" id="cd06558">
    <property type="entry name" value="crotonase-like"/>
    <property type="match status" value="1"/>
</dbReference>
<dbReference type="InterPro" id="IPR045002">
    <property type="entry name" value="Ech1-like"/>
</dbReference>
<dbReference type="Proteomes" id="UP000198420">
    <property type="component" value="Unassembled WGS sequence"/>
</dbReference>
<keyword evidence="3" id="KW-0276">Fatty acid metabolism</keyword>
<comment type="similarity">
    <text evidence="2 6">Belongs to the enoyl-CoA hydratase/isomerase family.</text>
</comment>
<evidence type="ECO:0000256" key="3">
    <source>
        <dbReference type="ARBA" id="ARBA00022832"/>
    </source>
</evidence>
<dbReference type="Gene3D" id="1.10.12.10">
    <property type="entry name" value="Lyase 2-enoyl-coa Hydratase, Chain A, domain 2"/>
    <property type="match status" value="1"/>
</dbReference>